<gene>
    <name evidence="2" type="ORF">GCA01S_055_00120</name>
</gene>
<dbReference type="Proteomes" id="UP000023561">
    <property type="component" value="Unassembled WGS sequence"/>
</dbReference>
<keyword evidence="1" id="KW-1133">Transmembrane helix</keyword>
<evidence type="ECO:0000313" key="2">
    <source>
        <dbReference type="EMBL" id="GAJ40979.1"/>
    </source>
</evidence>
<protein>
    <submittedName>
        <fullName evidence="2">Uncharacterized protein</fullName>
    </submittedName>
</protein>
<feature type="transmembrane region" description="Helical" evidence="1">
    <location>
        <begin position="5"/>
        <end position="22"/>
    </location>
</feature>
<feature type="transmembrane region" description="Helical" evidence="1">
    <location>
        <begin position="42"/>
        <end position="66"/>
    </location>
</feature>
<sequence length="131" mass="15614">MWVRLLCVMVGFLCGYLLIHWMPPLTPFDFTLFITELIFNPLRTFLALTCFFIGFLANAVVIRTVIEGIVLCLLGKRVRWMEWFVCCGGIATFYWLFQWERKLAVLFFIFSFIYGMISMDLDRSRQYHRNL</sequence>
<evidence type="ECO:0000313" key="3">
    <source>
        <dbReference type="Proteomes" id="UP000023561"/>
    </source>
</evidence>
<feature type="transmembrane region" description="Helical" evidence="1">
    <location>
        <begin position="103"/>
        <end position="121"/>
    </location>
</feature>
<keyword evidence="1" id="KW-0812">Transmembrane</keyword>
<organism evidence="2 3">
    <name type="scientific">Parageobacillus caldoxylosilyticus NBRC 107762</name>
    <dbReference type="NCBI Taxonomy" id="1220594"/>
    <lineage>
        <taxon>Bacteria</taxon>
        <taxon>Bacillati</taxon>
        <taxon>Bacillota</taxon>
        <taxon>Bacilli</taxon>
        <taxon>Bacillales</taxon>
        <taxon>Anoxybacillaceae</taxon>
        <taxon>Saccharococcus</taxon>
    </lineage>
</organism>
<reference evidence="2 3" key="1">
    <citation type="submission" date="2014-04" db="EMBL/GenBank/DDBJ databases">
        <title>Whole genome shotgun sequence of Geobacillus caldoxylosilyticus NBRC 107762.</title>
        <authorList>
            <person name="Hosoyama A."/>
            <person name="Hosoyama Y."/>
            <person name="Katano-Makiyama Y."/>
            <person name="Tsuchikane K."/>
            <person name="Ohji S."/>
            <person name="Ichikawa N."/>
            <person name="Yamazoe A."/>
            <person name="Fujita N."/>
        </authorList>
    </citation>
    <scope>NUCLEOTIDE SEQUENCE [LARGE SCALE GENOMIC DNA]</scope>
    <source>
        <strain evidence="2 3">NBRC 107762</strain>
    </source>
</reference>
<dbReference type="RefSeq" id="WP_017435353.1">
    <property type="nucleotide sequence ID" value="NZ_BAWO01000055.1"/>
</dbReference>
<dbReference type="OrthoDB" id="2971634at2"/>
<keyword evidence="1" id="KW-0472">Membrane</keyword>
<feature type="transmembrane region" description="Helical" evidence="1">
    <location>
        <begin position="78"/>
        <end position="97"/>
    </location>
</feature>
<keyword evidence="3" id="KW-1185">Reference proteome</keyword>
<dbReference type="AlphaFoldDB" id="A0A023DI46"/>
<dbReference type="EMBL" id="BAWO01000055">
    <property type="protein sequence ID" value="GAJ40979.1"/>
    <property type="molecule type" value="Genomic_DNA"/>
</dbReference>
<evidence type="ECO:0000256" key="1">
    <source>
        <dbReference type="SAM" id="Phobius"/>
    </source>
</evidence>
<name>A0A023DI46_9BACL</name>
<proteinExistence type="predicted"/>
<accession>A0A023DI46</accession>
<comment type="caution">
    <text evidence="2">The sequence shown here is derived from an EMBL/GenBank/DDBJ whole genome shotgun (WGS) entry which is preliminary data.</text>
</comment>